<dbReference type="EMBL" id="ACJW02000001">
    <property type="protein sequence ID" value="EEP69592.1"/>
    <property type="molecule type" value="Genomic_DNA"/>
</dbReference>
<dbReference type="AlphaFoldDB" id="C4GEI3"/>
<reference evidence="1" key="1">
    <citation type="submission" date="2009-04" db="EMBL/GenBank/DDBJ databases">
        <authorList>
            <person name="Weinstock G."/>
            <person name="Sodergren E."/>
            <person name="Clifton S."/>
            <person name="Fulton L."/>
            <person name="Fulton B."/>
            <person name="Courtney L."/>
            <person name="Fronick C."/>
            <person name="Harrison M."/>
            <person name="Strong C."/>
            <person name="Farmer C."/>
            <person name="Delahaunty K."/>
            <person name="Markovic C."/>
            <person name="Hall O."/>
            <person name="Minx P."/>
            <person name="Tomlinson C."/>
            <person name="Mitreva M."/>
            <person name="Nelson J."/>
            <person name="Hou S."/>
            <person name="Wollam A."/>
            <person name="Pepin K.H."/>
            <person name="Johnson M."/>
            <person name="Bhonagiri V."/>
            <person name="Nash W.E."/>
            <person name="Warren W."/>
            <person name="Chinwalla A."/>
            <person name="Mardis E.R."/>
            <person name="Wilson R.K."/>
        </authorList>
    </citation>
    <scope>NUCLEOTIDE SEQUENCE [LARGE SCALE GENOMIC DNA]</scope>
    <source>
        <strain evidence="1">ATCC 51147</strain>
    </source>
</reference>
<dbReference type="Proteomes" id="UP000003009">
    <property type="component" value="Unassembled WGS sequence"/>
</dbReference>
<evidence type="ECO:0000313" key="1">
    <source>
        <dbReference type="EMBL" id="EEP69592.1"/>
    </source>
</evidence>
<name>C4GEI3_9NEIS</name>
<accession>C4GEI3</accession>
<evidence type="ECO:0000313" key="2">
    <source>
        <dbReference type="Proteomes" id="UP000003009"/>
    </source>
</evidence>
<organism evidence="1 2">
    <name type="scientific">Kingella oralis ATCC 51147</name>
    <dbReference type="NCBI Taxonomy" id="629741"/>
    <lineage>
        <taxon>Bacteria</taxon>
        <taxon>Pseudomonadati</taxon>
        <taxon>Pseudomonadota</taxon>
        <taxon>Betaproteobacteria</taxon>
        <taxon>Neisseriales</taxon>
        <taxon>Neisseriaceae</taxon>
        <taxon>Kingella</taxon>
    </lineage>
</organism>
<sequence>MDKGVRLPLGGGSLKPWQDKWVGICWASMPEPRHFAAHHFRLPHRFQAASAFICVKMGAVFVKQ</sequence>
<dbReference type="HOGENOM" id="CLU_2861794_0_0_4"/>
<keyword evidence="2" id="KW-1185">Reference proteome</keyword>
<comment type="caution">
    <text evidence="1">The sequence shown here is derived from an EMBL/GenBank/DDBJ whole genome shotgun (WGS) entry which is preliminary data.</text>
</comment>
<gene>
    <name evidence="1" type="ORF">GCWU000324_00069</name>
</gene>
<proteinExistence type="predicted"/>
<protein>
    <submittedName>
        <fullName evidence="1">Uncharacterized protein</fullName>
    </submittedName>
</protein>